<dbReference type="EMBL" id="AP018203">
    <property type="protein sequence ID" value="BAY58497.1"/>
    <property type="molecule type" value="Genomic_DNA"/>
</dbReference>
<proteinExistence type="predicted"/>
<keyword evidence="2" id="KW-1185">Reference proteome</keyword>
<sequence>MTDRIVYGKLERLDGSPWGNAPLVFELISGSYTLDALHPRDRRSTKTNTSGEFAKGLWCSGEGVVPAEIRCYLPSGETVSFILPAGTTPINISALLANGQPVPPERQPTIVELIDDRIAAHNSDPNAHPKTRQVLSIDTDGVTSFTLSEAPSLPHLSELFLNGIKATYGVHYNINAAQLNWTDPMQLESTDSLEVLFR</sequence>
<organism evidence="1 2">
    <name type="scientific">Leptolyngbya boryana NIES-2135</name>
    <dbReference type="NCBI Taxonomy" id="1973484"/>
    <lineage>
        <taxon>Bacteria</taxon>
        <taxon>Bacillati</taxon>
        <taxon>Cyanobacteriota</taxon>
        <taxon>Cyanophyceae</taxon>
        <taxon>Leptolyngbyales</taxon>
        <taxon>Leptolyngbyaceae</taxon>
        <taxon>Leptolyngbya group</taxon>
        <taxon>Leptolyngbya</taxon>
    </lineage>
</organism>
<evidence type="ECO:0000313" key="2">
    <source>
        <dbReference type="Proteomes" id="UP000217895"/>
    </source>
</evidence>
<gene>
    <name evidence="1" type="ORF">NIES2135_53700</name>
</gene>
<dbReference type="Proteomes" id="UP000217895">
    <property type="component" value="Chromosome"/>
</dbReference>
<reference evidence="1 2" key="1">
    <citation type="submission" date="2017-06" db="EMBL/GenBank/DDBJ databases">
        <title>Genome sequencing of cyanobaciteial culture collection at National Institute for Environmental Studies (NIES).</title>
        <authorList>
            <person name="Hirose Y."/>
            <person name="Shimura Y."/>
            <person name="Fujisawa T."/>
            <person name="Nakamura Y."/>
            <person name="Kawachi M."/>
        </authorList>
    </citation>
    <scope>NUCLEOTIDE SEQUENCE [LARGE SCALE GENOMIC DNA]</scope>
    <source>
        <strain evidence="1 2">NIES-2135</strain>
    </source>
</reference>
<evidence type="ECO:0000313" key="1">
    <source>
        <dbReference type="EMBL" id="BAY58497.1"/>
    </source>
</evidence>
<dbReference type="AlphaFoldDB" id="A0A1Z4JPB3"/>
<protein>
    <submittedName>
        <fullName evidence="1">Uncharacterized protein</fullName>
    </submittedName>
</protein>
<accession>A0A1Z4JPB3</accession>
<name>A0A1Z4JPB3_LEPBY</name>